<evidence type="ECO:0000313" key="3">
    <source>
        <dbReference type="Proteomes" id="UP001165542"/>
    </source>
</evidence>
<name>A0ABT2EDA5_9GAMM</name>
<dbReference type="Proteomes" id="UP001165542">
    <property type="component" value="Unassembled WGS sequence"/>
</dbReference>
<evidence type="ECO:0000313" key="2">
    <source>
        <dbReference type="EMBL" id="MCS2609333.1"/>
    </source>
</evidence>
<protein>
    <recommendedName>
        <fullName evidence="1">ATP-dependent helicase C-terminal domain-containing protein</fullName>
    </recommendedName>
</protein>
<evidence type="ECO:0000259" key="1">
    <source>
        <dbReference type="Pfam" id="PF13307"/>
    </source>
</evidence>
<comment type="caution">
    <text evidence="2">The sequence shown here is derived from an EMBL/GenBank/DDBJ whole genome shotgun (WGS) entry which is preliminary data.</text>
</comment>
<sequence>MRTRGDCEDFLCRTARPIKAALAEWIEKNGGNPFMEIAVPDASLRLIQACGRFLRTESDSGAVTVRGHRLVTQRYGKAILNALPPFRR</sequence>
<accession>A0ABT2EDA5</accession>
<dbReference type="InterPro" id="IPR027417">
    <property type="entry name" value="P-loop_NTPase"/>
</dbReference>
<dbReference type="EMBL" id="JAJISC010000003">
    <property type="protein sequence ID" value="MCS2609333.1"/>
    <property type="molecule type" value="Genomic_DNA"/>
</dbReference>
<dbReference type="Gene3D" id="3.40.50.300">
    <property type="entry name" value="P-loop containing nucleotide triphosphate hydrolases"/>
    <property type="match status" value="1"/>
</dbReference>
<dbReference type="RefSeq" id="WP_259035836.1">
    <property type="nucleotide sequence ID" value="NZ_JAJISC010000003.1"/>
</dbReference>
<reference evidence="2" key="1">
    <citation type="submission" date="2021-11" db="EMBL/GenBank/DDBJ databases">
        <title>Halomonas sp., isolated from a coastal aquaculture zone in Dongshan Bay.</title>
        <authorList>
            <person name="Lin W."/>
        </authorList>
    </citation>
    <scope>NUCLEOTIDE SEQUENCE</scope>
    <source>
        <strain evidence="2">Yzlin-01</strain>
    </source>
</reference>
<proteinExistence type="predicted"/>
<gene>
    <name evidence="2" type="ORF">LLY24_08390</name>
</gene>
<dbReference type="Pfam" id="PF13307">
    <property type="entry name" value="Helicase_C_2"/>
    <property type="match status" value="1"/>
</dbReference>
<dbReference type="InterPro" id="IPR006555">
    <property type="entry name" value="ATP-dep_Helicase_C"/>
</dbReference>
<feature type="domain" description="ATP-dependent helicase C-terminal" evidence="1">
    <location>
        <begin position="17"/>
        <end position="85"/>
    </location>
</feature>
<keyword evidence="3" id="KW-1185">Reference proteome</keyword>
<organism evidence="2 3">
    <name type="scientific">Halomonas dongshanensis</name>
    <dbReference type="NCBI Taxonomy" id="2890835"/>
    <lineage>
        <taxon>Bacteria</taxon>
        <taxon>Pseudomonadati</taxon>
        <taxon>Pseudomonadota</taxon>
        <taxon>Gammaproteobacteria</taxon>
        <taxon>Oceanospirillales</taxon>
        <taxon>Halomonadaceae</taxon>
        <taxon>Halomonas</taxon>
    </lineage>
</organism>